<dbReference type="Pfam" id="PF01858">
    <property type="entry name" value="RB_A"/>
    <property type="match status" value="1"/>
</dbReference>
<feature type="domain" description="Retinoblastoma-associated protein A-box" evidence="9">
    <location>
        <begin position="125"/>
        <end position="313"/>
    </location>
</feature>
<dbReference type="InterPro" id="IPR036915">
    <property type="entry name" value="Cyclin-like_sf"/>
</dbReference>
<dbReference type="GO" id="GO:2000134">
    <property type="term" value="P:negative regulation of G1/S transition of mitotic cell cycle"/>
    <property type="evidence" value="ECO:0007669"/>
    <property type="project" value="TreeGrafter"/>
</dbReference>
<dbReference type="PANTHER" id="PTHR13742:SF17">
    <property type="entry name" value="RE32990P-RELATED"/>
    <property type="match status" value="1"/>
</dbReference>
<keyword evidence="5" id="KW-0804">Transcription</keyword>
<sequence length="373" mass="40155">TNISVLSVRKGTKGVDLISSLCNIYHTSEDDLLKMIEKANTLIVGILKKTPCPASECQTEELKNIDTGSVSEGVANISGVKRKYDAMSSPTKKITSPLSPPGSPLTSPVKESSTPSKIKMPPPATPVSTTITTAKWLRTVIAPLPAKPSSELEHFLSSCDRDITADVICRTQIILEAIFPSSAPVYRCVVGSLQSAALMDSIWAEQRRLEALKLYYRVLAAMCRAESQRLRNSNLTSLLINERFHRCMLACSAELVLATHKTVTMMFPAVLERAGITAFDLSKLGLLAEPMPSLDTIAMHHNLTSGSLQLSSIPHKIEATSDNNTAAPTSPQRHAAPAVVSTETAVGVSGSNNSFVSPVKDCETPTFQHTNNT</sequence>
<dbReference type="GO" id="GO:0006357">
    <property type="term" value="P:regulation of transcription by RNA polymerase II"/>
    <property type="evidence" value="ECO:0007669"/>
    <property type="project" value="InterPro"/>
</dbReference>
<organism evidence="10 11">
    <name type="scientific">Taxus chinensis</name>
    <name type="common">Chinese yew</name>
    <name type="synonym">Taxus wallichiana var. chinensis</name>
    <dbReference type="NCBI Taxonomy" id="29808"/>
    <lineage>
        <taxon>Eukaryota</taxon>
        <taxon>Viridiplantae</taxon>
        <taxon>Streptophyta</taxon>
        <taxon>Embryophyta</taxon>
        <taxon>Tracheophyta</taxon>
        <taxon>Spermatophyta</taxon>
        <taxon>Pinopsida</taxon>
        <taxon>Pinidae</taxon>
        <taxon>Conifers II</taxon>
        <taxon>Cupressales</taxon>
        <taxon>Taxaceae</taxon>
        <taxon>Taxus</taxon>
    </lineage>
</organism>
<comment type="caution">
    <text evidence="10">The sequence shown here is derived from an EMBL/GenBank/DDBJ whole genome shotgun (WGS) entry which is preliminary data.</text>
</comment>
<dbReference type="SMART" id="SM01368">
    <property type="entry name" value="RB_A"/>
    <property type="match status" value="1"/>
</dbReference>
<evidence type="ECO:0000256" key="3">
    <source>
        <dbReference type="ARBA" id="ARBA00022491"/>
    </source>
</evidence>
<evidence type="ECO:0000259" key="9">
    <source>
        <dbReference type="SMART" id="SM01368"/>
    </source>
</evidence>
<dbReference type="FunFam" id="1.10.472.10:FF:000030">
    <property type="entry name" value="Retinoblastoma-related protein 1"/>
    <property type="match status" value="1"/>
</dbReference>
<dbReference type="Gene3D" id="1.10.472.10">
    <property type="entry name" value="Cyclin-like"/>
    <property type="match status" value="1"/>
</dbReference>
<evidence type="ECO:0000256" key="6">
    <source>
        <dbReference type="ARBA" id="ARBA00023242"/>
    </source>
</evidence>
<protein>
    <recommendedName>
        <fullName evidence="9">Retinoblastoma-associated protein A-box domain-containing protein</fullName>
    </recommendedName>
</protein>
<keyword evidence="3" id="KW-0678">Repressor</keyword>
<dbReference type="SUPFAM" id="SSF47954">
    <property type="entry name" value="Cyclin-like"/>
    <property type="match status" value="1"/>
</dbReference>
<dbReference type="GO" id="GO:0000785">
    <property type="term" value="C:chromatin"/>
    <property type="evidence" value="ECO:0007669"/>
    <property type="project" value="TreeGrafter"/>
</dbReference>
<evidence type="ECO:0000256" key="1">
    <source>
        <dbReference type="ARBA" id="ARBA00004123"/>
    </source>
</evidence>
<evidence type="ECO:0000313" key="10">
    <source>
        <dbReference type="EMBL" id="KAH9295903.1"/>
    </source>
</evidence>
<feature type="region of interest" description="Disordered" evidence="8">
    <location>
        <begin position="320"/>
        <end position="373"/>
    </location>
</feature>
<comment type="similarity">
    <text evidence="2">Belongs to the retinoblastoma protein (RB) family.</text>
</comment>
<dbReference type="GO" id="GO:0000977">
    <property type="term" value="F:RNA polymerase II transcription regulatory region sequence-specific DNA binding"/>
    <property type="evidence" value="ECO:0007669"/>
    <property type="project" value="TreeGrafter"/>
</dbReference>
<feature type="compositionally biased region" description="Polar residues" evidence="8">
    <location>
        <begin position="320"/>
        <end position="332"/>
    </location>
</feature>
<dbReference type="InterPro" id="IPR002720">
    <property type="entry name" value="RB_A"/>
</dbReference>
<dbReference type="GO" id="GO:0005667">
    <property type="term" value="C:transcription regulator complex"/>
    <property type="evidence" value="ECO:0007669"/>
    <property type="project" value="TreeGrafter"/>
</dbReference>
<proteinExistence type="inferred from homology"/>
<dbReference type="EMBL" id="JAHRHJ020000011">
    <property type="protein sequence ID" value="KAH9295903.1"/>
    <property type="molecule type" value="Genomic_DNA"/>
</dbReference>
<keyword evidence="6" id="KW-0539">Nucleus</keyword>
<dbReference type="PANTHER" id="PTHR13742">
    <property type="entry name" value="RETINOBLASTOMA-ASSOCIATED PROTEIN RB -RELATED"/>
    <property type="match status" value="1"/>
</dbReference>
<feature type="non-terminal residue" evidence="10">
    <location>
        <position position="1"/>
    </location>
</feature>
<evidence type="ECO:0000256" key="8">
    <source>
        <dbReference type="SAM" id="MobiDB-lite"/>
    </source>
</evidence>
<keyword evidence="7" id="KW-0131">Cell cycle</keyword>
<comment type="subcellular location">
    <subcellularLocation>
        <location evidence="1">Nucleus</location>
    </subcellularLocation>
</comment>
<feature type="compositionally biased region" description="Low complexity" evidence="8">
    <location>
        <begin position="346"/>
        <end position="359"/>
    </location>
</feature>
<dbReference type="Proteomes" id="UP000824469">
    <property type="component" value="Unassembled WGS sequence"/>
</dbReference>
<keyword evidence="11" id="KW-1185">Reference proteome</keyword>
<evidence type="ECO:0000313" key="11">
    <source>
        <dbReference type="Proteomes" id="UP000824469"/>
    </source>
</evidence>
<dbReference type="GO" id="GO:0032875">
    <property type="term" value="P:regulation of DNA endoreduplication"/>
    <property type="evidence" value="ECO:0007669"/>
    <property type="project" value="UniProtKB-ARBA"/>
</dbReference>
<gene>
    <name evidence="10" type="ORF">KI387_039491</name>
</gene>
<dbReference type="GO" id="GO:0030154">
    <property type="term" value="P:cell differentiation"/>
    <property type="evidence" value="ECO:0007669"/>
    <property type="project" value="TreeGrafter"/>
</dbReference>
<dbReference type="AlphaFoldDB" id="A0AA38CC54"/>
<reference evidence="10 11" key="1">
    <citation type="journal article" date="2021" name="Nat. Plants">
        <title>The Taxus genome provides insights into paclitaxel biosynthesis.</title>
        <authorList>
            <person name="Xiong X."/>
            <person name="Gou J."/>
            <person name="Liao Q."/>
            <person name="Li Y."/>
            <person name="Zhou Q."/>
            <person name="Bi G."/>
            <person name="Li C."/>
            <person name="Du R."/>
            <person name="Wang X."/>
            <person name="Sun T."/>
            <person name="Guo L."/>
            <person name="Liang H."/>
            <person name="Lu P."/>
            <person name="Wu Y."/>
            <person name="Zhang Z."/>
            <person name="Ro D.K."/>
            <person name="Shang Y."/>
            <person name="Huang S."/>
            <person name="Yan J."/>
        </authorList>
    </citation>
    <scope>NUCLEOTIDE SEQUENCE [LARGE SCALE GENOMIC DNA]</scope>
    <source>
        <strain evidence="10">Ta-2019</strain>
    </source>
</reference>
<evidence type="ECO:0000256" key="5">
    <source>
        <dbReference type="ARBA" id="ARBA00023163"/>
    </source>
</evidence>
<feature type="region of interest" description="Disordered" evidence="8">
    <location>
        <begin position="88"/>
        <end position="126"/>
    </location>
</feature>
<dbReference type="GO" id="GO:0005634">
    <property type="term" value="C:nucleus"/>
    <property type="evidence" value="ECO:0007669"/>
    <property type="project" value="UniProtKB-SubCell"/>
</dbReference>
<evidence type="ECO:0000256" key="2">
    <source>
        <dbReference type="ARBA" id="ARBA00009475"/>
    </source>
</evidence>
<keyword evidence="4" id="KW-0805">Transcription regulation</keyword>
<name>A0AA38CC54_TAXCH</name>
<evidence type="ECO:0000256" key="7">
    <source>
        <dbReference type="ARBA" id="ARBA00023306"/>
    </source>
</evidence>
<evidence type="ECO:0000256" key="4">
    <source>
        <dbReference type="ARBA" id="ARBA00023015"/>
    </source>
</evidence>
<dbReference type="InterPro" id="IPR028309">
    <property type="entry name" value="RB_fam"/>
</dbReference>
<accession>A0AA38CC54</accession>
<feature type="non-terminal residue" evidence="10">
    <location>
        <position position="373"/>
    </location>
</feature>